<gene>
    <name evidence="2" type="ORF">MHBO_000835</name>
</gene>
<dbReference type="Pfam" id="PF21023">
    <property type="entry name" value="DENR_N"/>
    <property type="match status" value="1"/>
</dbReference>
<proteinExistence type="predicted"/>
<protein>
    <recommendedName>
        <fullName evidence="1">SUI1 domain-containing protein</fullName>
    </recommendedName>
</protein>
<name>A0ABV2AGY9_9EUKA</name>
<evidence type="ECO:0000313" key="2">
    <source>
        <dbReference type="EMBL" id="MES1918951.1"/>
    </source>
</evidence>
<dbReference type="InterPro" id="IPR036877">
    <property type="entry name" value="SUI1_dom_sf"/>
</dbReference>
<reference evidence="2 3" key="1">
    <citation type="journal article" date="2024" name="BMC Biol.">
        <title>Comparative genomics of Ascetosporea gives new insight into the evolutionary basis for animal parasitism in Rhizaria.</title>
        <authorList>
            <person name="Hiltunen Thoren M."/>
            <person name="Onut-Brannstrom I."/>
            <person name="Alfjorden A."/>
            <person name="Peckova H."/>
            <person name="Swords F."/>
            <person name="Hooper C."/>
            <person name="Holzer A.S."/>
            <person name="Bass D."/>
            <person name="Burki F."/>
        </authorList>
    </citation>
    <scope>NUCLEOTIDE SEQUENCE [LARGE SCALE GENOMIC DNA]</scope>
    <source>
        <strain evidence="2">20-A016</strain>
    </source>
</reference>
<dbReference type="SUPFAM" id="SSF55159">
    <property type="entry name" value="eIF1-like"/>
    <property type="match status" value="1"/>
</dbReference>
<feature type="domain" description="SUI1" evidence="1">
    <location>
        <begin position="49"/>
        <end position="116"/>
    </location>
</feature>
<dbReference type="Gene3D" id="3.30.780.10">
    <property type="entry name" value="SUI1-like domain"/>
    <property type="match status" value="1"/>
</dbReference>
<dbReference type="InterPro" id="IPR048517">
    <property type="entry name" value="DENR_N"/>
</dbReference>
<dbReference type="EMBL" id="JBDODL010000163">
    <property type="protein sequence ID" value="MES1918951.1"/>
    <property type="molecule type" value="Genomic_DNA"/>
</dbReference>
<dbReference type="PROSITE" id="PS50296">
    <property type="entry name" value="SUI1"/>
    <property type="match status" value="1"/>
</dbReference>
<dbReference type="Proteomes" id="UP001439008">
    <property type="component" value="Unassembled WGS sequence"/>
</dbReference>
<comment type="caution">
    <text evidence="2">The sequence shown here is derived from an EMBL/GenBank/DDBJ whole genome shotgun (WGS) entry which is preliminary data.</text>
</comment>
<dbReference type="Pfam" id="PF01253">
    <property type="entry name" value="SUI1"/>
    <property type="match status" value="1"/>
</dbReference>
<dbReference type="PANTHER" id="PTHR12789:SF0">
    <property type="entry name" value="DENSITY-REGULATED PROTEIN"/>
    <property type="match status" value="1"/>
</dbReference>
<organism evidence="2 3">
    <name type="scientific">Bonamia ostreae</name>
    <dbReference type="NCBI Taxonomy" id="126728"/>
    <lineage>
        <taxon>Eukaryota</taxon>
        <taxon>Sar</taxon>
        <taxon>Rhizaria</taxon>
        <taxon>Endomyxa</taxon>
        <taxon>Ascetosporea</taxon>
        <taxon>Haplosporida</taxon>
        <taxon>Bonamia</taxon>
    </lineage>
</organism>
<dbReference type="PANTHER" id="PTHR12789">
    <property type="entry name" value="DENSITY-REGULATED PROTEIN HOMOLOG"/>
    <property type="match status" value="1"/>
</dbReference>
<accession>A0ABV2AGY9</accession>
<evidence type="ECO:0000313" key="3">
    <source>
        <dbReference type="Proteomes" id="UP001439008"/>
    </source>
</evidence>
<sequence length="148" mass="16885">MSEEAFPKSIQYCRICTLPVEYCKNGENPQQCEKAKWKKPEDQNFPTEILIQISRRKYNKEAMLVSGLLEAPGVDKSKLSKSLKKLLNCGINVTEGKLLIQAVKQRELVEYLVGELKVPARKIFYAGIKSKKKPVFSKMGKMVNVFDE</sequence>
<dbReference type="InterPro" id="IPR050318">
    <property type="entry name" value="DENR/SUI1_TIF"/>
</dbReference>
<evidence type="ECO:0000259" key="1">
    <source>
        <dbReference type="PROSITE" id="PS50296"/>
    </source>
</evidence>
<keyword evidence="3" id="KW-1185">Reference proteome</keyword>
<dbReference type="InterPro" id="IPR001950">
    <property type="entry name" value="SUI1"/>
</dbReference>